<feature type="domain" description="WYL" evidence="1">
    <location>
        <begin position="145"/>
        <end position="218"/>
    </location>
</feature>
<evidence type="ECO:0000259" key="1">
    <source>
        <dbReference type="Pfam" id="PF13280"/>
    </source>
</evidence>
<dbReference type="PANTHER" id="PTHR34580:SF3">
    <property type="entry name" value="PROTEIN PAFB"/>
    <property type="match status" value="1"/>
</dbReference>
<dbReference type="PROSITE" id="PS52050">
    <property type="entry name" value="WYL"/>
    <property type="match status" value="1"/>
</dbReference>
<protein>
    <submittedName>
        <fullName evidence="3">WYL domain-containing protein</fullName>
    </submittedName>
</protein>
<sequence>MGRGRSEKQKQKLLYMAQLLYERTDEDHPVTTQEVIDYLEANGIRSERKTVYTDMEELEDFGLDIIRVKERPGGYYLASRKFELAELKLLVDAVQASKFITTKKSRELIAKLETLCGREQAKQLHRQVVVTNRSKAVNENIYYNVDMIYNAIAENVKIRFQYFEWTVNKEMKLRRDGSYYEVSPWLLSWDDENYYLIAYDDRSRDIRHYRVDKMLKIELTAESREGKEQFGNFDVAAYSRKTFGMFAGEDETVTLICEDALTGVMIDRFGKEVAMRRYDETRIRVRVSVAVSRQFFGWLAGLGAAVRIESPESVVREYREYLETILKTYGEQEL</sequence>
<accession>A0A395VBU8</accession>
<dbReference type="EMBL" id="QRVL01000004">
    <property type="protein sequence ID" value="RGS41034.1"/>
    <property type="molecule type" value="Genomic_DNA"/>
</dbReference>
<gene>
    <name evidence="3" type="ORF">DWX93_07465</name>
</gene>
<dbReference type="Proteomes" id="UP000266172">
    <property type="component" value="Unassembled WGS sequence"/>
</dbReference>
<evidence type="ECO:0000313" key="4">
    <source>
        <dbReference type="Proteomes" id="UP000266172"/>
    </source>
</evidence>
<evidence type="ECO:0000259" key="2">
    <source>
        <dbReference type="Pfam" id="PF25583"/>
    </source>
</evidence>
<evidence type="ECO:0000313" key="3">
    <source>
        <dbReference type="EMBL" id="RGS41034.1"/>
    </source>
</evidence>
<dbReference type="PANTHER" id="PTHR34580">
    <property type="match status" value="1"/>
</dbReference>
<dbReference type="InterPro" id="IPR026881">
    <property type="entry name" value="WYL_dom"/>
</dbReference>
<name>A0A395VBU8_9FIRM</name>
<dbReference type="Pfam" id="PF25583">
    <property type="entry name" value="WCX"/>
    <property type="match status" value="1"/>
</dbReference>
<proteinExistence type="predicted"/>
<feature type="domain" description="WCX" evidence="2">
    <location>
        <begin position="266"/>
        <end position="326"/>
    </location>
</feature>
<dbReference type="InterPro" id="IPR036390">
    <property type="entry name" value="WH_DNA-bd_sf"/>
</dbReference>
<dbReference type="InterPro" id="IPR057727">
    <property type="entry name" value="WCX_dom"/>
</dbReference>
<organism evidence="3 4">
    <name type="scientific">Roseburia hominis</name>
    <dbReference type="NCBI Taxonomy" id="301301"/>
    <lineage>
        <taxon>Bacteria</taxon>
        <taxon>Bacillati</taxon>
        <taxon>Bacillota</taxon>
        <taxon>Clostridia</taxon>
        <taxon>Lachnospirales</taxon>
        <taxon>Lachnospiraceae</taxon>
        <taxon>Roseburia</taxon>
    </lineage>
</organism>
<dbReference type="SUPFAM" id="SSF46785">
    <property type="entry name" value="Winged helix' DNA-binding domain"/>
    <property type="match status" value="1"/>
</dbReference>
<reference evidence="3 4" key="1">
    <citation type="submission" date="2018-08" db="EMBL/GenBank/DDBJ databases">
        <title>A genome reference for cultivated species of the human gut microbiota.</title>
        <authorList>
            <person name="Zou Y."/>
            <person name="Xue W."/>
            <person name="Luo G."/>
        </authorList>
    </citation>
    <scope>NUCLEOTIDE SEQUENCE [LARGE SCALE GENOMIC DNA]</scope>
    <source>
        <strain evidence="3 4">AF22-12AC</strain>
    </source>
</reference>
<dbReference type="RefSeq" id="WP_118097178.1">
    <property type="nucleotide sequence ID" value="NZ_JAWGYD010000002.1"/>
</dbReference>
<dbReference type="AlphaFoldDB" id="A0A395VBU8"/>
<dbReference type="Pfam" id="PF13280">
    <property type="entry name" value="WYL"/>
    <property type="match status" value="1"/>
</dbReference>
<dbReference type="InterPro" id="IPR051534">
    <property type="entry name" value="CBASS_pafABC_assoc_protein"/>
</dbReference>
<comment type="caution">
    <text evidence="3">The sequence shown here is derived from an EMBL/GenBank/DDBJ whole genome shotgun (WGS) entry which is preliminary data.</text>
</comment>